<protein>
    <submittedName>
        <fullName evidence="1">Uncharacterized protein</fullName>
    </submittedName>
</protein>
<evidence type="ECO:0000313" key="2">
    <source>
        <dbReference type="Proteomes" id="UP001353858"/>
    </source>
</evidence>
<proteinExistence type="predicted"/>
<gene>
    <name evidence="1" type="ORF">RN001_016439</name>
</gene>
<comment type="caution">
    <text evidence="1">The sequence shown here is derived from an EMBL/GenBank/DDBJ whole genome shotgun (WGS) entry which is preliminary data.</text>
</comment>
<evidence type="ECO:0000313" key="1">
    <source>
        <dbReference type="EMBL" id="KAK4872315.1"/>
    </source>
</evidence>
<name>A0AAN7PYF0_9COLE</name>
<organism evidence="1 2">
    <name type="scientific">Aquatica leii</name>
    <dbReference type="NCBI Taxonomy" id="1421715"/>
    <lineage>
        <taxon>Eukaryota</taxon>
        <taxon>Metazoa</taxon>
        <taxon>Ecdysozoa</taxon>
        <taxon>Arthropoda</taxon>
        <taxon>Hexapoda</taxon>
        <taxon>Insecta</taxon>
        <taxon>Pterygota</taxon>
        <taxon>Neoptera</taxon>
        <taxon>Endopterygota</taxon>
        <taxon>Coleoptera</taxon>
        <taxon>Polyphaga</taxon>
        <taxon>Elateriformia</taxon>
        <taxon>Elateroidea</taxon>
        <taxon>Lampyridae</taxon>
        <taxon>Luciolinae</taxon>
        <taxon>Aquatica</taxon>
    </lineage>
</organism>
<dbReference type="EMBL" id="JARPUR010000008">
    <property type="protein sequence ID" value="KAK4872315.1"/>
    <property type="molecule type" value="Genomic_DNA"/>
</dbReference>
<sequence>MCLTGKEEEQMRRAERKILRTILGPIRTNENESRQRMNYEVFTEMKDEDIIKFINTRRINWLVHISRREENDTLKTLLEQKPMEDRTRGRPRLRWMDQVKKDLKTLKITN</sequence>
<dbReference type="AlphaFoldDB" id="A0AAN7PYF0"/>
<dbReference type="Proteomes" id="UP001353858">
    <property type="component" value="Unassembled WGS sequence"/>
</dbReference>
<reference evidence="2" key="1">
    <citation type="submission" date="2023-01" db="EMBL/GenBank/DDBJ databases">
        <title>Key to firefly adult light organ development and bioluminescence: homeobox transcription factors regulate luciferase expression and transportation to peroxisome.</title>
        <authorList>
            <person name="Fu X."/>
        </authorList>
    </citation>
    <scope>NUCLEOTIDE SEQUENCE [LARGE SCALE GENOMIC DNA]</scope>
</reference>
<accession>A0AAN7PYF0</accession>
<keyword evidence="2" id="KW-1185">Reference proteome</keyword>